<evidence type="ECO:0000259" key="9">
    <source>
        <dbReference type="Pfam" id="PF00723"/>
    </source>
</evidence>
<name>A0ABP0K309_9DINO</name>
<evidence type="ECO:0000313" key="10">
    <source>
        <dbReference type="EMBL" id="CAK9020959.1"/>
    </source>
</evidence>
<dbReference type="Gene3D" id="1.50.10.10">
    <property type="match status" value="1"/>
</dbReference>
<dbReference type="Proteomes" id="UP001642464">
    <property type="component" value="Unassembled WGS sequence"/>
</dbReference>
<dbReference type="InterPro" id="IPR001611">
    <property type="entry name" value="Leu-rich_rpt"/>
</dbReference>
<dbReference type="PANTHER" id="PTHR31616">
    <property type="entry name" value="TREHALASE"/>
    <property type="match status" value="1"/>
</dbReference>
<keyword evidence="4" id="KW-0378">Hydrolase</keyword>
<dbReference type="Pfam" id="PF00723">
    <property type="entry name" value="Glyco_hydro_15"/>
    <property type="match status" value="1"/>
</dbReference>
<evidence type="ECO:0000256" key="3">
    <source>
        <dbReference type="ARBA" id="ARBA00012593"/>
    </source>
</evidence>
<comment type="similarity">
    <text evidence="2">Belongs to the glycosyl hydrolase 15 family.</text>
</comment>
<evidence type="ECO:0000256" key="2">
    <source>
        <dbReference type="ARBA" id="ARBA00006188"/>
    </source>
</evidence>
<dbReference type="EC" id="3.2.1.3" evidence="3"/>
<comment type="caution">
    <text evidence="10">The sequence shown here is derived from an EMBL/GenBank/DDBJ whole genome shotgun (WGS) entry which is preliminary data.</text>
</comment>
<dbReference type="SUPFAM" id="SSF48208">
    <property type="entry name" value="Six-hairpin glycosidases"/>
    <property type="match status" value="1"/>
</dbReference>
<keyword evidence="7" id="KW-0624">Polysaccharide degradation</keyword>
<dbReference type="PANTHER" id="PTHR31616:SF9">
    <property type="entry name" value="GLUCOAMYLASE, INTRACELLULAR SPORULATION-SPECIFIC"/>
    <property type="match status" value="1"/>
</dbReference>
<dbReference type="PROSITE" id="PS51450">
    <property type="entry name" value="LRR"/>
    <property type="match status" value="1"/>
</dbReference>
<evidence type="ECO:0000256" key="8">
    <source>
        <dbReference type="SAM" id="MobiDB-lite"/>
    </source>
</evidence>
<dbReference type="InterPro" id="IPR000165">
    <property type="entry name" value="Glucoamylase"/>
</dbReference>
<sequence>LQPHAPDAPKPQQRRPGRRCWEAPSPADQSWSPQSAEDWPGSDEWDVCDMLTQDYLQRYCDGVDLAEVEALEICVDAVRQNVDALGRCLPNLLRLRLSGSSIMCVRDLGAHLQQLQVLWLGSCGLQDLSGVTLMEALRELYLPFNDVSDVSALKWLDLEVLDLEGNALSDAKDLWELGRIASLRHLTLRGNPVAPPVGGAEWQELRKELGAKLPLLEALDDEAVDDEVICPEEVESVSTWEKGWRFLDHYLETDLELYMDLFLCQDEGPEEKEASSPGRRAWRGLRPAAETAFGSEPDEEELLLERLRAPRVIRPGDTVPLGSPSTRGQVGAFTLLPRRPLEPDDGSVLTRGEAMAGNVLGALKARRGESEALLLDLDIRELLRRSEGALALTYASSETCFLRLEKPLEEPPFSQADEDRLLTHFGNNINLNGTGAVIASPGACPALVECCNIMDKQPYGFHWTRDASLSLLTYLEHSKQFLEVEEGEASLLQTHRGKKQNTMRDEIEHSIDAFAGWVEGVHARKMAANNMGGSTSAAEEAYLEPKWTFDGEPYKGGWCRPQTDGPPLRARLLMKAAKVFPNLKERLWPLAKKDLDWLVDNFAMNSCDLWEETRDDDFVWNRVVQLSALAEGADFTENPNDKQRYLDAIQQKGEPLANHIAGESGEEYITNCPASNMGEDCVRYDKQLDGVLILTLIHGHPMVATDAVKLPSFLDAKVANTVKQLCLVFCKSYPINTQDTDAKVPGVLLGRYELDHFGHQSQGNPWVLITASLANLLYKAAAEVSQGGKADPAWANVFQNSKGDWWHSGWTGSAKDFIAAGDGVLKRLRHHMKDGMHLYEQIDKHSGEQWNAKDLTWSYAEVLGAMQSRRKALKLCGGTSGSCH</sequence>
<protein>
    <recommendedName>
        <fullName evidence="3">glucan 1,4-alpha-glucosidase</fullName>
        <ecNumber evidence="3">3.2.1.3</ecNumber>
    </recommendedName>
</protein>
<dbReference type="SUPFAM" id="SSF52058">
    <property type="entry name" value="L domain-like"/>
    <property type="match status" value="1"/>
</dbReference>
<reference evidence="10 11" key="1">
    <citation type="submission" date="2024-02" db="EMBL/GenBank/DDBJ databases">
        <authorList>
            <person name="Chen Y."/>
            <person name="Shah S."/>
            <person name="Dougan E. K."/>
            <person name="Thang M."/>
            <person name="Chan C."/>
        </authorList>
    </citation>
    <scope>NUCLEOTIDE SEQUENCE [LARGE SCALE GENOMIC DNA]</scope>
</reference>
<evidence type="ECO:0000256" key="6">
    <source>
        <dbReference type="ARBA" id="ARBA00023295"/>
    </source>
</evidence>
<dbReference type="InterPro" id="IPR012341">
    <property type="entry name" value="6hp_glycosidase-like_sf"/>
</dbReference>
<organism evidence="10 11">
    <name type="scientific">Durusdinium trenchii</name>
    <dbReference type="NCBI Taxonomy" id="1381693"/>
    <lineage>
        <taxon>Eukaryota</taxon>
        <taxon>Sar</taxon>
        <taxon>Alveolata</taxon>
        <taxon>Dinophyceae</taxon>
        <taxon>Suessiales</taxon>
        <taxon>Symbiodiniaceae</taxon>
        <taxon>Durusdinium</taxon>
    </lineage>
</organism>
<dbReference type="InterPro" id="IPR032675">
    <property type="entry name" value="LRR_dom_sf"/>
</dbReference>
<evidence type="ECO:0000256" key="5">
    <source>
        <dbReference type="ARBA" id="ARBA00023277"/>
    </source>
</evidence>
<accession>A0ABP0K309</accession>
<dbReference type="InterPro" id="IPR008928">
    <property type="entry name" value="6-hairpin_glycosidase_sf"/>
</dbReference>
<evidence type="ECO:0000256" key="1">
    <source>
        <dbReference type="ARBA" id="ARBA00001863"/>
    </source>
</evidence>
<gene>
    <name evidence="10" type="ORF">SCF082_LOCUS15124</name>
</gene>
<feature type="non-terminal residue" evidence="10">
    <location>
        <position position="1"/>
    </location>
</feature>
<evidence type="ECO:0000313" key="11">
    <source>
        <dbReference type="Proteomes" id="UP001642464"/>
    </source>
</evidence>
<dbReference type="InterPro" id="IPR011613">
    <property type="entry name" value="GH15-like"/>
</dbReference>
<keyword evidence="6" id="KW-0326">Glycosidase</keyword>
<keyword evidence="11" id="KW-1185">Reference proteome</keyword>
<comment type="catalytic activity">
    <reaction evidence="1">
        <text>Hydrolysis of terminal (1-&gt;4)-linked alpha-D-glucose residues successively from non-reducing ends of the chains with release of beta-D-glucose.</text>
        <dbReference type="EC" id="3.2.1.3"/>
    </reaction>
</comment>
<feature type="domain" description="GH15-like" evidence="9">
    <location>
        <begin position="434"/>
        <end position="865"/>
    </location>
</feature>
<dbReference type="Gene3D" id="3.80.10.10">
    <property type="entry name" value="Ribonuclease Inhibitor"/>
    <property type="match status" value="1"/>
</dbReference>
<evidence type="ECO:0000256" key="4">
    <source>
        <dbReference type="ARBA" id="ARBA00022801"/>
    </source>
</evidence>
<dbReference type="EMBL" id="CAXAMM010009646">
    <property type="protein sequence ID" value="CAK9020959.1"/>
    <property type="molecule type" value="Genomic_DNA"/>
</dbReference>
<dbReference type="PRINTS" id="PR00736">
    <property type="entry name" value="GLHYDRLASE15"/>
</dbReference>
<evidence type="ECO:0000256" key="7">
    <source>
        <dbReference type="ARBA" id="ARBA00023326"/>
    </source>
</evidence>
<proteinExistence type="inferred from homology"/>
<feature type="region of interest" description="Disordered" evidence="8">
    <location>
        <begin position="1"/>
        <end position="40"/>
    </location>
</feature>
<keyword evidence="5" id="KW-0119">Carbohydrate metabolism</keyword>